<dbReference type="Proteomes" id="UP000648984">
    <property type="component" value="Unassembled WGS sequence"/>
</dbReference>
<dbReference type="InterPro" id="IPR026866">
    <property type="entry name" value="CR006_AAA"/>
</dbReference>
<dbReference type="EMBL" id="WTVQ01000047">
    <property type="protein sequence ID" value="NMG77017.1"/>
    <property type="molecule type" value="Genomic_DNA"/>
</dbReference>
<keyword evidence="4" id="KW-1185">Reference proteome</keyword>
<dbReference type="RefSeq" id="WP_169262151.1">
    <property type="nucleotide sequence ID" value="NZ_WTVQ01000047.1"/>
</dbReference>
<keyword evidence="1" id="KW-0175">Coiled coil</keyword>
<protein>
    <submittedName>
        <fullName evidence="3">AAA family ATPase</fullName>
    </submittedName>
</protein>
<dbReference type="InterPro" id="IPR027417">
    <property type="entry name" value="P-loop_NTPase"/>
</dbReference>
<comment type="caution">
    <text evidence="3">The sequence shown here is derived from an EMBL/GenBank/DDBJ whole genome shotgun (WGS) entry which is preliminary data.</text>
</comment>
<evidence type="ECO:0000313" key="3">
    <source>
        <dbReference type="EMBL" id="NMG77017.1"/>
    </source>
</evidence>
<name>A0ABX1QF15_9RHOO</name>
<gene>
    <name evidence="3" type="ORF">GPA25_19885</name>
</gene>
<sequence length="863" mass="93695">MEMKAGVGTTKDVFAEWFSDRPKWMQTAAARLATSRQMPPPEAIRALADLSVAEANGVDAVFETMPHGLFGTAVGADAFKLRKLDKVVGVNAIRENACLDFGSADLSVVFGMNGSGKSGYARLLKHACGARHKSDLLPNVFNAAKTGPSCEVTVESGADSNTFEWKAEPDGLAPLRSIHVFDTTAAASYVDSKNLASYEPRRMRFLSSLILICDAVAEELANRKTALPKSFPAVPMEHTLTAAATFVSQLRDTTKPEALEAACAWSAENLEARQDIEKALKQHDVAARSKQLDLDKRRLALFVASYDVLKLAASDEETSKLLKSKREAASKRKAASEDAAKVFAGSALDGIGNASWRLMWDEARKYSEAAAYPGKDFPAIGEGDRCVLCHQPLNDEAKNRLSGFETFVKGGLEASAAKAERDYADAVVGLPSLPERAKWKLDTDFLKVEPAAGEALYDAVSARLAAIPKAEAAETLPPVDWTAVDAAIAAASGAQSKEAATLEELAKDGKKAELEKQLKELKAREWLSQQKAAAEKEICRLAAVRRLEKAEALAKTNALTTKKNELARDELEAGYQERFLAELRALGGTRLKVEPVAVPEGKGKISFKINIRGAVLKASAGSVLSEGESRIVALAAFLADITGSGQPTPFVFDDPVSSLDQEFEERVVERLVELAKTRQVVVFTHRLSLLALVEDAIDARKRAATTVPVLSVITLRSFGGSTGRVDELDVRHKKPKSGFIAIRDHKLPKIRAHEKAGNASEYDSALKTACGDFRILTERSIEKVILDGLMERFRRSIQTKQLKSLTKINANDCALVDSMMTKYSKFEHSQPDELAGVLPTPDELAADLDRVIAWIDEFEKRAA</sequence>
<dbReference type="Pfam" id="PF13166">
    <property type="entry name" value="AAA_13"/>
    <property type="match status" value="1"/>
</dbReference>
<accession>A0ABX1QF15</accession>
<evidence type="ECO:0000256" key="1">
    <source>
        <dbReference type="SAM" id="Coils"/>
    </source>
</evidence>
<feature type="domain" description="Protein CR006 P-loop" evidence="2">
    <location>
        <begin position="384"/>
        <end position="703"/>
    </location>
</feature>
<organism evidence="3 4">
    <name type="scientific">Aromatoleum diolicum</name>
    <dbReference type="NCBI Taxonomy" id="75796"/>
    <lineage>
        <taxon>Bacteria</taxon>
        <taxon>Pseudomonadati</taxon>
        <taxon>Pseudomonadota</taxon>
        <taxon>Betaproteobacteria</taxon>
        <taxon>Rhodocyclales</taxon>
        <taxon>Rhodocyclaceae</taxon>
        <taxon>Aromatoleum</taxon>
    </lineage>
</organism>
<reference evidence="3 4" key="1">
    <citation type="submission" date="2019-12" db="EMBL/GenBank/DDBJ databases">
        <title>Comparative genomics gives insights into the taxonomy of the Azoarcus-Aromatoleum group and reveals separate origins of nif in the plant-associated Azoarcus and non-plant-associated Aromatoleum sub-groups.</title>
        <authorList>
            <person name="Lafos M."/>
            <person name="Maluk M."/>
            <person name="Batista M."/>
            <person name="Junghare M."/>
            <person name="Carmona M."/>
            <person name="Faoro H."/>
            <person name="Cruz L.M."/>
            <person name="Battistoni F."/>
            <person name="De Souza E."/>
            <person name="Pedrosa F."/>
            <person name="Chen W.-M."/>
            <person name="Poole P.S."/>
            <person name="Dixon R.A."/>
            <person name="James E.K."/>
        </authorList>
    </citation>
    <scope>NUCLEOTIDE SEQUENCE [LARGE SCALE GENOMIC DNA]</scope>
    <source>
        <strain evidence="3 4">22Lin</strain>
    </source>
</reference>
<evidence type="ECO:0000259" key="2">
    <source>
        <dbReference type="Pfam" id="PF13166"/>
    </source>
</evidence>
<dbReference type="Gene3D" id="3.40.50.300">
    <property type="entry name" value="P-loop containing nucleotide triphosphate hydrolases"/>
    <property type="match status" value="1"/>
</dbReference>
<feature type="coiled-coil region" evidence="1">
    <location>
        <begin position="502"/>
        <end position="531"/>
    </location>
</feature>
<dbReference type="SUPFAM" id="SSF52540">
    <property type="entry name" value="P-loop containing nucleoside triphosphate hydrolases"/>
    <property type="match status" value="1"/>
</dbReference>
<evidence type="ECO:0000313" key="4">
    <source>
        <dbReference type="Proteomes" id="UP000648984"/>
    </source>
</evidence>
<proteinExistence type="predicted"/>